<feature type="region of interest" description="Disordered" evidence="9">
    <location>
        <begin position="361"/>
        <end position="424"/>
    </location>
</feature>
<dbReference type="InterPro" id="IPR036236">
    <property type="entry name" value="Znf_C2H2_sf"/>
</dbReference>
<protein>
    <recommendedName>
        <fullName evidence="10">C2H2-type domain-containing protein</fullName>
    </recommendedName>
</protein>
<accession>A0A6A4S0P0</accession>
<evidence type="ECO:0000256" key="1">
    <source>
        <dbReference type="ARBA" id="ARBA00004123"/>
    </source>
</evidence>
<reference evidence="11 12" key="1">
    <citation type="submission" date="2019-06" db="EMBL/GenBank/DDBJ databases">
        <title>Draft genomes of female and male turbot (Scophthalmus maximus).</title>
        <authorList>
            <person name="Xu H."/>
            <person name="Xu X.-W."/>
            <person name="Shao C."/>
            <person name="Chen S."/>
        </authorList>
    </citation>
    <scope>NUCLEOTIDE SEQUENCE [LARGE SCALE GENOMIC DNA]</scope>
    <source>
        <strain evidence="11">Ysfricsl-2016a</strain>
        <tissue evidence="11">Blood</tissue>
    </source>
</reference>
<dbReference type="GO" id="GO:0010468">
    <property type="term" value="P:regulation of gene expression"/>
    <property type="evidence" value="ECO:0007669"/>
    <property type="project" value="TreeGrafter"/>
</dbReference>
<dbReference type="PROSITE" id="PS50157">
    <property type="entry name" value="ZINC_FINGER_C2H2_2"/>
    <property type="match status" value="8"/>
</dbReference>
<gene>
    <name evidence="11" type="ORF">F2P81_022896</name>
</gene>
<feature type="domain" description="C2H2-type" evidence="10">
    <location>
        <begin position="578"/>
        <end position="605"/>
    </location>
</feature>
<feature type="compositionally biased region" description="Basic and acidic residues" evidence="9">
    <location>
        <begin position="132"/>
        <end position="143"/>
    </location>
</feature>
<feature type="domain" description="C2H2-type" evidence="10">
    <location>
        <begin position="550"/>
        <end position="577"/>
    </location>
</feature>
<feature type="compositionally biased region" description="Basic and acidic residues" evidence="9">
    <location>
        <begin position="392"/>
        <end position="410"/>
    </location>
</feature>
<dbReference type="Gene3D" id="3.30.160.60">
    <property type="entry name" value="Classic Zinc Finger"/>
    <property type="match status" value="9"/>
</dbReference>
<evidence type="ECO:0000256" key="6">
    <source>
        <dbReference type="ARBA" id="ARBA00023125"/>
    </source>
</evidence>
<dbReference type="GO" id="GO:0003677">
    <property type="term" value="F:DNA binding"/>
    <property type="evidence" value="ECO:0007669"/>
    <property type="project" value="UniProtKB-KW"/>
</dbReference>
<feature type="region of interest" description="Disordered" evidence="9">
    <location>
        <begin position="172"/>
        <end position="254"/>
    </location>
</feature>
<evidence type="ECO:0000256" key="8">
    <source>
        <dbReference type="PROSITE-ProRule" id="PRU00042"/>
    </source>
</evidence>
<dbReference type="InterPro" id="IPR050331">
    <property type="entry name" value="Zinc_finger"/>
</dbReference>
<keyword evidence="2" id="KW-0479">Metal-binding</keyword>
<name>A0A6A4S0P0_SCOMX</name>
<dbReference type="PROSITE" id="PS00028">
    <property type="entry name" value="ZINC_FINGER_C2H2_1"/>
    <property type="match status" value="8"/>
</dbReference>
<dbReference type="AlphaFoldDB" id="A0A6A4S0P0"/>
<evidence type="ECO:0000256" key="3">
    <source>
        <dbReference type="ARBA" id="ARBA00022737"/>
    </source>
</evidence>
<comment type="caution">
    <text evidence="11">The sequence shown here is derived from an EMBL/GenBank/DDBJ whole genome shotgun (WGS) entry which is preliminary data.</text>
</comment>
<evidence type="ECO:0000259" key="10">
    <source>
        <dbReference type="PROSITE" id="PS50157"/>
    </source>
</evidence>
<feature type="domain" description="C2H2-type" evidence="10">
    <location>
        <begin position="285"/>
        <end position="312"/>
    </location>
</feature>
<feature type="compositionally biased region" description="Acidic residues" evidence="9">
    <location>
        <begin position="214"/>
        <end position="226"/>
    </location>
</feature>
<feature type="domain" description="C2H2-type" evidence="10">
    <location>
        <begin position="514"/>
        <end position="541"/>
    </location>
</feature>
<organism evidence="11 12">
    <name type="scientific">Scophthalmus maximus</name>
    <name type="common">Turbot</name>
    <name type="synonym">Psetta maxima</name>
    <dbReference type="NCBI Taxonomy" id="52904"/>
    <lineage>
        <taxon>Eukaryota</taxon>
        <taxon>Metazoa</taxon>
        <taxon>Chordata</taxon>
        <taxon>Craniata</taxon>
        <taxon>Vertebrata</taxon>
        <taxon>Euteleostomi</taxon>
        <taxon>Actinopterygii</taxon>
        <taxon>Neopterygii</taxon>
        <taxon>Teleostei</taxon>
        <taxon>Neoteleostei</taxon>
        <taxon>Acanthomorphata</taxon>
        <taxon>Carangaria</taxon>
        <taxon>Pleuronectiformes</taxon>
        <taxon>Pleuronectoidei</taxon>
        <taxon>Scophthalmidae</taxon>
        <taxon>Scophthalmus</taxon>
    </lineage>
</organism>
<proteinExistence type="predicted"/>
<dbReference type="InterPro" id="IPR013087">
    <property type="entry name" value="Znf_C2H2_type"/>
</dbReference>
<evidence type="ECO:0000313" key="12">
    <source>
        <dbReference type="Proteomes" id="UP000438429"/>
    </source>
</evidence>
<feature type="region of interest" description="Disordered" evidence="9">
    <location>
        <begin position="124"/>
        <end position="160"/>
    </location>
</feature>
<evidence type="ECO:0000256" key="9">
    <source>
        <dbReference type="SAM" id="MobiDB-lite"/>
    </source>
</evidence>
<sequence>MFAPSLEVQKRSNMFAVQLLRVSVHERIGAAAEDFLLQVEKGEEAARVPALRALLTERLTAAAEEIVGLLEETVAEYEDRVERSEREICRQRRLLDAVLKPEVRLHRADVQQLVVGKEEFPLEQQQWSPSVKQEDPETPHIKEEQEEVWSSQEGEHLQCPEEADIIKFTVKSEEDEKIPQSSQLHQRLTEENREDCGGPEPARNSGLNGHLEPGPEDQTDDSEDDWKETREPSGSKKIKNSKVSAGDMRRSTGEKPFRCCECGKIFRHKQTLKRHMMIHTEEKPYSCSECGQIFRLKGNLQKHMLIHSVEKPHCCSECGQRFSRKQYLKRHMMIHIGEKPFSCRVCNKRFNWNHQQKRHQCVGESSKIQSQTEENGEDCGGPETARNSGPDGHLEQDTVKEEPEHPHIKEEQEEEWSSQEGEQLQGLEEAVVIKFTVKSEEDEENTQSSQLRQTQTEENREDCGGPESARNLGPKADISDEDWKEIREPSGSNTLKNSEVSAGDMRFSTCEKPFSCLECGQRFKYTGSLRKHLCDHTDHTYGRNTEDKPFSCSECGQRFRQRGVMLRHMLIHTGQKQFSCSECGNLFRQKIDMLRHMMIHTEDKPFSCSECGQRFRQKGVMQRHMLIHTGQKQFSCSECGNRFRQKASLLRHMMIHTEDKYT</sequence>
<feature type="region of interest" description="Disordered" evidence="9">
    <location>
        <begin position="437"/>
        <end position="499"/>
    </location>
</feature>
<feature type="compositionally biased region" description="Basic and acidic residues" evidence="9">
    <location>
        <begin position="187"/>
        <end position="196"/>
    </location>
</feature>
<dbReference type="FunFam" id="3.30.160.60:FF:001450">
    <property type="entry name" value="zinc finger protein 774"/>
    <property type="match status" value="1"/>
</dbReference>
<evidence type="ECO:0000256" key="2">
    <source>
        <dbReference type="ARBA" id="ARBA00022723"/>
    </source>
</evidence>
<dbReference type="GO" id="GO:0008270">
    <property type="term" value="F:zinc ion binding"/>
    <property type="evidence" value="ECO:0007669"/>
    <property type="project" value="UniProtKB-KW"/>
</dbReference>
<keyword evidence="5" id="KW-0862">Zinc</keyword>
<evidence type="ECO:0000256" key="4">
    <source>
        <dbReference type="ARBA" id="ARBA00022771"/>
    </source>
</evidence>
<evidence type="ECO:0000256" key="5">
    <source>
        <dbReference type="ARBA" id="ARBA00022833"/>
    </source>
</evidence>
<feature type="domain" description="C2H2-type" evidence="10">
    <location>
        <begin position="257"/>
        <end position="284"/>
    </location>
</feature>
<dbReference type="Proteomes" id="UP000438429">
    <property type="component" value="Unassembled WGS sequence"/>
</dbReference>
<feature type="domain" description="C2H2-type" evidence="10">
    <location>
        <begin position="606"/>
        <end position="633"/>
    </location>
</feature>
<dbReference type="PANTHER" id="PTHR16515:SF49">
    <property type="entry name" value="GASTRULA ZINC FINGER PROTEIN XLCGF49.1-LIKE-RELATED"/>
    <property type="match status" value="1"/>
</dbReference>
<dbReference type="SMART" id="SM00355">
    <property type="entry name" value="ZnF_C2H2"/>
    <property type="match status" value="9"/>
</dbReference>
<evidence type="ECO:0000313" key="11">
    <source>
        <dbReference type="EMBL" id="KAF0024094.1"/>
    </source>
</evidence>
<feature type="domain" description="C2H2-type" evidence="10">
    <location>
        <begin position="313"/>
        <end position="340"/>
    </location>
</feature>
<keyword evidence="7" id="KW-0539">Nucleus</keyword>
<dbReference type="FunFam" id="3.30.160.60:FF:001527">
    <property type="entry name" value="Zinc finger protein"/>
    <property type="match status" value="1"/>
</dbReference>
<dbReference type="FunFam" id="3.30.160.60:FF:000100">
    <property type="entry name" value="Zinc finger 45-like"/>
    <property type="match status" value="3"/>
</dbReference>
<dbReference type="FunFam" id="3.30.160.60:FF:001177">
    <property type="entry name" value="Zinc finger protein 33A"/>
    <property type="match status" value="2"/>
</dbReference>
<dbReference type="SUPFAM" id="SSF57667">
    <property type="entry name" value="beta-beta-alpha zinc fingers"/>
    <property type="match status" value="5"/>
</dbReference>
<keyword evidence="4 8" id="KW-0863">Zinc-finger</keyword>
<dbReference type="EMBL" id="VEVO01000021">
    <property type="protein sequence ID" value="KAF0024094.1"/>
    <property type="molecule type" value="Genomic_DNA"/>
</dbReference>
<feature type="compositionally biased region" description="Polar residues" evidence="9">
    <location>
        <begin position="490"/>
        <end position="499"/>
    </location>
</feature>
<feature type="domain" description="C2H2-type" evidence="10">
    <location>
        <begin position="634"/>
        <end position="661"/>
    </location>
</feature>
<dbReference type="GO" id="GO:0005634">
    <property type="term" value="C:nucleus"/>
    <property type="evidence" value="ECO:0007669"/>
    <property type="project" value="UniProtKB-SubCell"/>
</dbReference>
<evidence type="ECO:0000256" key="7">
    <source>
        <dbReference type="ARBA" id="ARBA00023242"/>
    </source>
</evidence>
<comment type="subcellular location">
    <subcellularLocation>
        <location evidence="1">Nucleus</location>
    </subcellularLocation>
</comment>
<dbReference type="PANTHER" id="PTHR16515">
    <property type="entry name" value="PR DOMAIN ZINC FINGER PROTEIN"/>
    <property type="match status" value="1"/>
</dbReference>
<dbReference type="FunFam" id="3.30.160.60:FF:000446">
    <property type="entry name" value="Zinc finger protein"/>
    <property type="match status" value="1"/>
</dbReference>
<dbReference type="Pfam" id="PF00096">
    <property type="entry name" value="zf-C2H2"/>
    <property type="match status" value="7"/>
</dbReference>
<keyword evidence="3" id="KW-0677">Repeat</keyword>
<keyword evidence="6" id="KW-0238">DNA-binding</keyword>